<dbReference type="PANTHER" id="PTHR36313:SF7">
    <property type="entry name" value="OS09G0474600 PROTEIN"/>
    <property type="match status" value="1"/>
</dbReference>
<comment type="caution">
    <text evidence="2">The sequence shown here is derived from an EMBL/GenBank/DDBJ whole genome shotgun (WGS) entry which is preliminary data.</text>
</comment>
<dbReference type="InterPro" id="IPR038804">
    <property type="entry name" value="RGF3"/>
</dbReference>
<evidence type="ECO:0000256" key="1">
    <source>
        <dbReference type="SAM" id="MobiDB-lite"/>
    </source>
</evidence>
<protein>
    <recommendedName>
        <fullName evidence="4">Reverse transcriptase domain-containing protein</fullName>
    </recommendedName>
</protein>
<name>A0ABR2TC03_9ROSI</name>
<reference evidence="2 3" key="1">
    <citation type="journal article" date="2024" name="G3 (Bethesda)">
        <title>Genome assembly of Hibiscus sabdariffa L. provides insights into metabolisms of medicinal natural products.</title>
        <authorList>
            <person name="Kim T."/>
        </authorList>
    </citation>
    <scope>NUCLEOTIDE SEQUENCE [LARGE SCALE GENOMIC DNA]</scope>
    <source>
        <strain evidence="2">TK-2024</strain>
        <tissue evidence="2">Old leaves</tissue>
    </source>
</reference>
<evidence type="ECO:0008006" key="4">
    <source>
        <dbReference type="Google" id="ProtNLM"/>
    </source>
</evidence>
<evidence type="ECO:0000313" key="3">
    <source>
        <dbReference type="Proteomes" id="UP001396334"/>
    </source>
</evidence>
<accession>A0ABR2TC03</accession>
<dbReference type="Proteomes" id="UP001396334">
    <property type="component" value="Unassembled WGS sequence"/>
</dbReference>
<dbReference type="PANTHER" id="PTHR36313">
    <property type="entry name" value="ROOT MERISTEM GROWTH FACTOR 2"/>
    <property type="match status" value="1"/>
</dbReference>
<feature type="region of interest" description="Disordered" evidence="1">
    <location>
        <begin position="144"/>
        <end position="165"/>
    </location>
</feature>
<organism evidence="2 3">
    <name type="scientific">Hibiscus sabdariffa</name>
    <name type="common">roselle</name>
    <dbReference type="NCBI Taxonomy" id="183260"/>
    <lineage>
        <taxon>Eukaryota</taxon>
        <taxon>Viridiplantae</taxon>
        <taxon>Streptophyta</taxon>
        <taxon>Embryophyta</taxon>
        <taxon>Tracheophyta</taxon>
        <taxon>Spermatophyta</taxon>
        <taxon>Magnoliopsida</taxon>
        <taxon>eudicotyledons</taxon>
        <taxon>Gunneridae</taxon>
        <taxon>Pentapetalae</taxon>
        <taxon>rosids</taxon>
        <taxon>malvids</taxon>
        <taxon>Malvales</taxon>
        <taxon>Malvaceae</taxon>
        <taxon>Malvoideae</taxon>
        <taxon>Hibiscus</taxon>
    </lineage>
</organism>
<sequence>MPLRAAQFMLIKVGKQLLKKLKIGRQEVEASKDSGANRFDGKCEFEGKGAFNVKYCNYWNEDSSETPGFIAIGADYGGPKRKNNDADIMSTEKSQDQPNNQVRIVNKLEEKKLGTPRNDEAVIGNKDESKRLLEAAKEVVNLMQKDYRDRPGSRKPPINNHVPRH</sequence>
<dbReference type="EMBL" id="JBBPBN010000006">
    <property type="protein sequence ID" value="KAK9035022.1"/>
    <property type="molecule type" value="Genomic_DNA"/>
</dbReference>
<keyword evidence="3" id="KW-1185">Reference proteome</keyword>
<evidence type="ECO:0000313" key="2">
    <source>
        <dbReference type="EMBL" id="KAK9035022.1"/>
    </source>
</evidence>
<proteinExistence type="predicted"/>
<gene>
    <name evidence="2" type="ORF">V6N11_077073</name>
</gene>